<keyword evidence="3" id="KW-1185">Reference proteome</keyword>
<sequence length="234" mass="26003">MKNFLNLSACALLVLLFYSAAGQEGTVRTYEKPDTRGLYLGGQASTNGFGGTARYVFNNWFSLKTGYETLSPSFDVDFEEYGINYDATLDYKTGGILMLADFNYTRNLYISAGIIFTSFNPEVKGFAVSDYQFGDITIPAEDIGTFQFEIEPKLKAAPYVGAGYQAFLGKANRVVFSYEMGFYYMGAPDLTIQADGLLSPTADPALGHEQYLESQFDAYKIYPILKFNLAVKLF</sequence>
<dbReference type="OrthoDB" id="597504at2"/>
<keyword evidence="1" id="KW-0732">Signal</keyword>
<name>A0A399SZJ5_9BACT</name>
<dbReference type="Proteomes" id="UP000265926">
    <property type="component" value="Unassembled WGS sequence"/>
</dbReference>
<proteinExistence type="predicted"/>
<organism evidence="2 3">
    <name type="scientific">Maribellus luteus</name>
    <dbReference type="NCBI Taxonomy" id="2305463"/>
    <lineage>
        <taxon>Bacteria</taxon>
        <taxon>Pseudomonadati</taxon>
        <taxon>Bacteroidota</taxon>
        <taxon>Bacteroidia</taxon>
        <taxon>Marinilabiliales</taxon>
        <taxon>Prolixibacteraceae</taxon>
        <taxon>Maribellus</taxon>
    </lineage>
</organism>
<evidence type="ECO:0000313" key="2">
    <source>
        <dbReference type="EMBL" id="RIJ48224.1"/>
    </source>
</evidence>
<dbReference type="EMBL" id="QWGR01000005">
    <property type="protein sequence ID" value="RIJ48224.1"/>
    <property type="molecule type" value="Genomic_DNA"/>
</dbReference>
<reference evidence="2 3" key="1">
    <citation type="submission" date="2018-08" db="EMBL/GenBank/DDBJ databases">
        <title>Pallidiluteibacterium maritimus gen. nov., sp. nov., isolated from coastal sediment.</title>
        <authorList>
            <person name="Zhou L.Y."/>
        </authorList>
    </citation>
    <scope>NUCLEOTIDE SEQUENCE [LARGE SCALE GENOMIC DNA]</scope>
    <source>
        <strain evidence="2 3">XSD2</strain>
    </source>
</reference>
<dbReference type="RefSeq" id="WP_119437955.1">
    <property type="nucleotide sequence ID" value="NZ_QWGR01000005.1"/>
</dbReference>
<feature type="signal peptide" evidence="1">
    <location>
        <begin position="1"/>
        <end position="22"/>
    </location>
</feature>
<protein>
    <recommendedName>
        <fullName evidence="4">Outer membrane protein beta-barrel domain-containing protein</fullName>
    </recommendedName>
</protein>
<accession>A0A399SZJ5</accession>
<gene>
    <name evidence="2" type="ORF">D1614_10855</name>
</gene>
<comment type="caution">
    <text evidence="2">The sequence shown here is derived from an EMBL/GenBank/DDBJ whole genome shotgun (WGS) entry which is preliminary data.</text>
</comment>
<evidence type="ECO:0008006" key="4">
    <source>
        <dbReference type="Google" id="ProtNLM"/>
    </source>
</evidence>
<feature type="chain" id="PRO_5017304970" description="Outer membrane protein beta-barrel domain-containing protein" evidence="1">
    <location>
        <begin position="23"/>
        <end position="234"/>
    </location>
</feature>
<dbReference type="Gene3D" id="2.40.160.170">
    <property type="match status" value="1"/>
</dbReference>
<evidence type="ECO:0000256" key="1">
    <source>
        <dbReference type="SAM" id="SignalP"/>
    </source>
</evidence>
<evidence type="ECO:0000313" key="3">
    <source>
        <dbReference type="Proteomes" id="UP000265926"/>
    </source>
</evidence>
<dbReference type="AlphaFoldDB" id="A0A399SZJ5"/>